<sequence>MAAVIQADQLDGLIKTTQRHIERERKASIAERLTKYIGYKNLFRKYKVSVSDGYGIEWNMTTDHSNTAQQVGLFDTIAPATAINQVRFNVPWRHTRAHVSWDLREIAMNRSPARILNYIKEKIFEMDVSWVEHLEGQIWEGPESGDDQSAFGIWGYWVFSPADGGTANTTSPWTTTSTGGRVNLNHSANSTGPGAVSRVTYPRSAPWYQNYSAITYSDLFAKMRVGFDEIDFVSPVDYSKLGDGTTQFGIYCTQAAARAAADEARLQNENIGTDLAFYDGKAMIRGVLIQGVPKLNELDAAKSTANVPFLVIDWSQLRPFCLEGFQNHEVTETGGSNQPLTVTRAKYMSWNVRAWNCKTMALFTSNAS</sequence>
<name>A0A0F9SN22_9ZZZZ</name>
<evidence type="ECO:0000313" key="1">
    <source>
        <dbReference type="EMBL" id="KKN30728.1"/>
    </source>
</evidence>
<dbReference type="AlphaFoldDB" id="A0A0F9SN22"/>
<organism evidence="1">
    <name type="scientific">marine sediment metagenome</name>
    <dbReference type="NCBI Taxonomy" id="412755"/>
    <lineage>
        <taxon>unclassified sequences</taxon>
        <taxon>metagenomes</taxon>
        <taxon>ecological metagenomes</taxon>
    </lineage>
</organism>
<reference evidence="1" key="1">
    <citation type="journal article" date="2015" name="Nature">
        <title>Complex archaea that bridge the gap between prokaryotes and eukaryotes.</title>
        <authorList>
            <person name="Spang A."/>
            <person name="Saw J.H."/>
            <person name="Jorgensen S.L."/>
            <person name="Zaremba-Niedzwiedzka K."/>
            <person name="Martijn J."/>
            <person name="Lind A.E."/>
            <person name="van Eijk R."/>
            <person name="Schleper C."/>
            <person name="Guy L."/>
            <person name="Ettema T.J."/>
        </authorList>
    </citation>
    <scope>NUCLEOTIDE SEQUENCE</scope>
</reference>
<evidence type="ECO:0008006" key="2">
    <source>
        <dbReference type="Google" id="ProtNLM"/>
    </source>
</evidence>
<dbReference type="EMBL" id="LAZR01002385">
    <property type="protein sequence ID" value="KKN30728.1"/>
    <property type="molecule type" value="Genomic_DNA"/>
</dbReference>
<accession>A0A0F9SN22</accession>
<gene>
    <name evidence="1" type="ORF">LCGC14_0831050</name>
</gene>
<comment type="caution">
    <text evidence="1">The sequence shown here is derived from an EMBL/GenBank/DDBJ whole genome shotgun (WGS) entry which is preliminary data.</text>
</comment>
<protein>
    <recommendedName>
        <fullName evidence="2">Bacteriophage Mu GpT domain-containing protein</fullName>
    </recommendedName>
</protein>
<proteinExistence type="predicted"/>